<dbReference type="SUPFAM" id="SSF46785">
    <property type="entry name" value="Winged helix' DNA-binding domain"/>
    <property type="match status" value="1"/>
</dbReference>
<dbReference type="InterPro" id="IPR001077">
    <property type="entry name" value="COMT_C"/>
</dbReference>
<sequence>MDEALDQLRDLATQADGVDRHKVLDAIRDLQLQLETPHDTLSRFSGLQLEIAAARIGVDLDIFKTLEENAQPLSTAVLSSKTNAAPLVMSRLLRYLASVGMIQEVSRDNFAANAITKTLAQPGYEGGIRHFFDNIGPVLQSFPDFLAETKYQDVSNATNSAFQKAFSTDLPAFVWLPTKPERFAPLQQVMTVQGTAGVPWFSVFPFEKELGDFADTDVFVDVGGGFGHQCLALLAAFPGLRGKIILEDLPQTFEQIPFKLDGIEPKPHNFFEPQPVKGARFYYLRNILHDWPDDKCIAILQPLIAAFGPASQIIIDEMVLPDSGVSWEATTIDLTLMASFGSRERTTAQWHALLDAAGLKVLRIDTYQARRQDSIIQAIPK</sequence>
<evidence type="ECO:0000256" key="3">
    <source>
        <dbReference type="ARBA" id="ARBA00022691"/>
    </source>
</evidence>
<dbReference type="PANTHER" id="PTHR43712">
    <property type="entry name" value="PUTATIVE (AFU_ORTHOLOGUE AFUA_4G14580)-RELATED"/>
    <property type="match status" value="1"/>
</dbReference>
<gene>
    <name evidence="7" type="ORF">E0Z10_g4849</name>
</gene>
<dbReference type="InterPro" id="IPR016461">
    <property type="entry name" value="COMT-like"/>
</dbReference>
<dbReference type="AlphaFoldDB" id="A0A4Z0YXM0"/>
<dbReference type="InterPro" id="IPR029063">
    <property type="entry name" value="SAM-dependent_MTases_sf"/>
</dbReference>
<comment type="caution">
    <text evidence="7">The sequence shown here is derived from an EMBL/GenBank/DDBJ whole genome shotgun (WGS) entry which is preliminary data.</text>
</comment>
<evidence type="ECO:0000256" key="2">
    <source>
        <dbReference type="ARBA" id="ARBA00022679"/>
    </source>
</evidence>
<dbReference type="Gene3D" id="3.40.50.150">
    <property type="entry name" value="Vaccinia Virus protein VP39"/>
    <property type="match status" value="1"/>
</dbReference>
<dbReference type="OrthoDB" id="2410195at2759"/>
<keyword evidence="1" id="KW-0489">Methyltransferase</keyword>
<dbReference type="STRING" id="37992.A0A4Z0YXM0"/>
<organism evidence="7 8">
    <name type="scientific">Xylaria hypoxylon</name>
    <dbReference type="NCBI Taxonomy" id="37992"/>
    <lineage>
        <taxon>Eukaryota</taxon>
        <taxon>Fungi</taxon>
        <taxon>Dikarya</taxon>
        <taxon>Ascomycota</taxon>
        <taxon>Pezizomycotina</taxon>
        <taxon>Sordariomycetes</taxon>
        <taxon>Xylariomycetidae</taxon>
        <taxon>Xylariales</taxon>
        <taxon>Xylariaceae</taxon>
        <taxon>Xylaria</taxon>
    </lineage>
</organism>
<keyword evidence="2" id="KW-0808">Transferase</keyword>
<dbReference type="PROSITE" id="PS51683">
    <property type="entry name" value="SAM_OMT_II"/>
    <property type="match status" value="1"/>
</dbReference>
<keyword evidence="3" id="KW-0949">S-adenosyl-L-methionine</keyword>
<name>A0A4Z0YXM0_9PEZI</name>
<evidence type="ECO:0000313" key="7">
    <source>
        <dbReference type="EMBL" id="TGJ83905.1"/>
    </source>
</evidence>
<evidence type="ECO:0000313" key="8">
    <source>
        <dbReference type="Proteomes" id="UP000297716"/>
    </source>
</evidence>
<dbReference type="GO" id="GO:0008171">
    <property type="term" value="F:O-methyltransferase activity"/>
    <property type="evidence" value="ECO:0007669"/>
    <property type="project" value="InterPro"/>
</dbReference>
<dbReference type="PIRSF" id="PIRSF005739">
    <property type="entry name" value="O-mtase"/>
    <property type="match status" value="1"/>
</dbReference>
<reference evidence="7 8" key="1">
    <citation type="submission" date="2019-03" db="EMBL/GenBank/DDBJ databases">
        <title>Draft genome sequence of Xylaria hypoxylon DSM 108379, a ubiquitous saprotrophic-parasitic fungi on hardwood.</title>
        <authorList>
            <person name="Buettner E."/>
            <person name="Leonhardt S."/>
            <person name="Gebauer A.M."/>
            <person name="Liers C."/>
            <person name="Hofrichter M."/>
            <person name="Kellner H."/>
        </authorList>
    </citation>
    <scope>NUCLEOTIDE SEQUENCE [LARGE SCALE GENOMIC DNA]</scope>
    <source>
        <strain evidence="7 8">DSM 108379</strain>
    </source>
</reference>
<feature type="domain" description="O-methyltransferase dimerisation" evidence="6">
    <location>
        <begin position="57"/>
        <end position="112"/>
    </location>
</feature>
<accession>A0A4Z0YXM0</accession>
<keyword evidence="8" id="KW-1185">Reference proteome</keyword>
<dbReference type="Proteomes" id="UP000297716">
    <property type="component" value="Unassembled WGS sequence"/>
</dbReference>
<feature type="domain" description="O-methyltransferase C-terminal" evidence="5">
    <location>
        <begin position="212"/>
        <end position="359"/>
    </location>
</feature>
<dbReference type="InterPro" id="IPR036390">
    <property type="entry name" value="WH_DNA-bd_sf"/>
</dbReference>
<dbReference type="Gene3D" id="1.10.10.10">
    <property type="entry name" value="Winged helix-like DNA-binding domain superfamily/Winged helix DNA-binding domain"/>
    <property type="match status" value="1"/>
</dbReference>
<dbReference type="EMBL" id="SKBN01000080">
    <property type="protein sequence ID" value="TGJ83905.1"/>
    <property type="molecule type" value="Genomic_DNA"/>
</dbReference>
<evidence type="ECO:0000259" key="6">
    <source>
        <dbReference type="Pfam" id="PF08100"/>
    </source>
</evidence>
<feature type="active site" description="Proton acceptor" evidence="4">
    <location>
        <position position="289"/>
    </location>
</feature>
<dbReference type="SUPFAM" id="SSF53335">
    <property type="entry name" value="S-adenosyl-L-methionine-dependent methyltransferases"/>
    <property type="match status" value="1"/>
</dbReference>
<dbReference type="InterPro" id="IPR036388">
    <property type="entry name" value="WH-like_DNA-bd_sf"/>
</dbReference>
<dbReference type="GO" id="GO:0032259">
    <property type="term" value="P:methylation"/>
    <property type="evidence" value="ECO:0007669"/>
    <property type="project" value="UniProtKB-KW"/>
</dbReference>
<dbReference type="Pfam" id="PF08100">
    <property type="entry name" value="Dimerisation"/>
    <property type="match status" value="1"/>
</dbReference>
<evidence type="ECO:0000256" key="1">
    <source>
        <dbReference type="ARBA" id="ARBA00022603"/>
    </source>
</evidence>
<dbReference type="InterPro" id="IPR012967">
    <property type="entry name" value="COMT_dimerisation"/>
</dbReference>
<protein>
    <submittedName>
        <fullName evidence="7">Uncharacterized protein</fullName>
    </submittedName>
</protein>
<dbReference type="Pfam" id="PF00891">
    <property type="entry name" value="Methyltransf_2"/>
    <property type="match status" value="1"/>
</dbReference>
<dbReference type="PANTHER" id="PTHR43712:SF1">
    <property type="entry name" value="HYPOTHETICAL O-METHYLTRANSFERASE (EUROFUNG)-RELATED"/>
    <property type="match status" value="1"/>
</dbReference>
<evidence type="ECO:0000256" key="4">
    <source>
        <dbReference type="PIRSR" id="PIRSR005739-1"/>
    </source>
</evidence>
<evidence type="ECO:0000259" key="5">
    <source>
        <dbReference type="Pfam" id="PF00891"/>
    </source>
</evidence>
<dbReference type="GO" id="GO:0046983">
    <property type="term" value="F:protein dimerization activity"/>
    <property type="evidence" value="ECO:0007669"/>
    <property type="project" value="InterPro"/>
</dbReference>
<proteinExistence type="predicted"/>